<keyword evidence="5" id="KW-0862">Zinc</keyword>
<comment type="caution">
    <text evidence="10">The sequence shown here is derived from an EMBL/GenBank/DDBJ whole genome shotgun (WGS) entry which is preliminary data.</text>
</comment>
<dbReference type="Gene3D" id="1.10.472.170">
    <property type="match status" value="1"/>
</dbReference>
<evidence type="ECO:0000256" key="9">
    <source>
        <dbReference type="SAM" id="MobiDB-lite"/>
    </source>
</evidence>
<proteinExistence type="inferred from homology"/>
<gene>
    <name evidence="10" type="ORF">PNOK_0139900</name>
</gene>
<name>A0A286UXR0_9AGAM</name>
<dbReference type="SUPFAM" id="SSF47954">
    <property type="entry name" value="Cyclin-like"/>
    <property type="match status" value="1"/>
</dbReference>
<keyword evidence="4" id="KW-0863">Zinc-finger</keyword>
<keyword evidence="11" id="KW-1185">Reference proteome</keyword>
<dbReference type="GO" id="GO:0070897">
    <property type="term" value="P:transcription preinitiation complex assembly"/>
    <property type="evidence" value="ECO:0007669"/>
    <property type="project" value="InterPro"/>
</dbReference>
<reference evidence="10 11" key="1">
    <citation type="journal article" date="2017" name="Mol. Ecol.">
        <title>Comparative and population genomic landscape of Phellinus noxius: A hypervariable fungus causing root rot in trees.</title>
        <authorList>
            <person name="Chung C.L."/>
            <person name="Lee T.J."/>
            <person name="Akiba M."/>
            <person name="Lee H.H."/>
            <person name="Kuo T.H."/>
            <person name="Liu D."/>
            <person name="Ke H.M."/>
            <person name="Yokoi T."/>
            <person name="Roa M.B."/>
            <person name="Lu M.J."/>
            <person name="Chang Y.Y."/>
            <person name="Ann P.J."/>
            <person name="Tsai J.N."/>
            <person name="Chen C.Y."/>
            <person name="Tzean S.S."/>
            <person name="Ota Y."/>
            <person name="Hattori T."/>
            <person name="Sahashi N."/>
            <person name="Liou R.F."/>
            <person name="Kikuchi T."/>
            <person name="Tsai I.J."/>
        </authorList>
    </citation>
    <scope>NUCLEOTIDE SEQUENCE [LARGE SCALE GENOMIC DNA]</scope>
    <source>
        <strain evidence="10 11">FFPRI411160</strain>
    </source>
</reference>
<comment type="subcellular location">
    <subcellularLocation>
        <location evidence="1">Nucleus</location>
    </subcellularLocation>
</comment>
<evidence type="ECO:0000256" key="1">
    <source>
        <dbReference type="ARBA" id="ARBA00004123"/>
    </source>
</evidence>
<feature type="compositionally biased region" description="Polar residues" evidence="9">
    <location>
        <begin position="355"/>
        <end position="369"/>
    </location>
</feature>
<dbReference type="GO" id="GO:0001006">
    <property type="term" value="F:RNA polymerase III type 3 promoter sequence-specific DNA binding"/>
    <property type="evidence" value="ECO:0007669"/>
    <property type="project" value="TreeGrafter"/>
</dbReference>
<dbReference type="GO" id="GO:0097550">
    <property type="term" value="C:transcription preinitiation complex"/>
    <property type="evidence" value="ECO:0007669"/>
    <property type="project" value="TreeGrafter"/>
</dbReference>
<evidence type="ECO:0000256" key="2">
    <source>
        <dbReference type="ARBA" id="ARBA00010857"/>
    </source>
</evidence>
<dbReference type="InterPro" id="IPR000812">
    <property type="entry name" value="TFIIB"/>
</dbReference>
<dbReference type="GO" id="GO:0000126">
    <property type="term" value="C:transcription factor TFIIIB complex"/>
    <property type="evidence" value="ECO:0007669"/>
    <property type="project" value="TreeGrafter"/>
</dbReference>
<keyword evidence="7" id="KW-0804">Transcription</keyword>
<dbReference type="EMBL" id="NBII01000001">
    <property type="protein sequence ID" value="PAV24331.1"/>
    <property type="molecule type" value="Genomic_DNA"/>
</dbReference>
<dbReference type="PANTHER" id="PTHR11618:SF4">
    <property type="entry name" value="TRANSCRIPTION FACTOR IIIB 90 KDA SUBUNIT"/>
    <property type="match status" value="1"/>
</dbReference>
<evidence type="ECO:0000313" key="11">
    <source>
        <dbReference type="Proteomes" id="UP000217199"/>
    </source>
</evidence>
<sequence length="550" mass="61120">MRPDRCGECGDEFVWDDDAGSAVCPSCGTLQDSQQILLDSHVQTEDNGNERHINPYYARSTLKSFRNANGWDLAGQGAQAAAERNKITMHQFTVALASRIGHHALATRAVYLFDQAVQKGGFRFGRKARLVAGASLIIALRENKKGETVRDIAYLLNETPVALARIFSNVVSLLQVKLVSVDPSWHLPVLQRYLIELKSDYPTSLPKNLINILNSIHLPSALRTAASLSDLISRAQIVAGLPSPPTACAIYILALEGEASSSLPQCGELANSLGRRFGASKDVVMRRYKLIYEHVMSLASDVPWLEKIDKVTRKQTRRRKVPKRVEIAKSLKDIIQFQEGKWKARLSSLGPLSDATESVSSSEIMSTLEGQLREEDAKTTLSQPSGPKKRQKRRQIDNVSYFLLHPLQKAICEQTYNGGVSSDFTAHLLTSDEPYSTHAPSRLQLLASLKCADEITDEELFAEGELEGLIRSPEETEVMAKVCDWAREKDDCEQVNENEHTLAVTRATKNGSNPSHNRINLEALNRFLNQTDIFEFNNLTSDDDGNGDIY</sequence>
<dbReference type="STRING" id="2282107.A0A286UXR0"/>
<dbReference type="InterPro" id="IPR036915">
    <property type="entry name" value="Cyclin-like_sf"/>
</dbReference>
<accession>A0A286UXR0</accession>
<keyword evidence="8" id="KW-0539">Nucleus</keyword>
<dbReference type="OrthoDB" id="2527864at2759"/>
<feature type="region of interest" description="Disordered" evidence="9">
    <location>
        <begin position="352"/>
        <end position="393"/>
    </location>
</feature>
<evidence type="ECO:0008006" key="12">
    <source>
        <dbReference type="Google" id="ProtNLM"/>
    </source>
</evidence>
<evidence type="ECO:0000256" key="4">
    <source>
        <dbReference type="ARBA" id="ARBA00022771"/>
    </source>
</evidence>
<evidence type="ECO:0000256" key="5">
    <source>
        <dbReference type="ARBA" id="ARBA00022833"/>
    </source>
</evidence>
<dbReference type="InParanoid" id="A0A286UXR0"/>
<evidence type="ECO:0000256" key="8">
    <source>
        <dbReference type="ARBA" id="ARBA00023242"/>
    </source>
</evidence>
<keyword evidence="3" id="KW-0479">Metal-binding</keyword>
<dbReference type="PANTHER" id="PTHR11618">
    <property type="entry name" value="TRANSCRIPTION INITIATION FACTOR IIB-RELATED"/>
    <property type="match status" value="1"/>
</dbReference>
<comment type="similarity">
    <text evidence="2">Belongs to the TFIIB family.</text>
</comment>
<dbReference type="AlphaFoldDB" id="A0A286UXR0"/>
<evidence type="ECO:0000256" key="6">
    <source>
        <dbReference type="ARBA" id="ARBA00023015"/>
    </source>
</evidence>
<dbReference type="GO" id="GO:0005634">
    <property type="term" value="C:nucleus"/>
    <property type="evidence" value="ECO:0007669"/>
    <property type="project" value="UniProtKB-SubCell"/>
</dbReference>
<evidence type="ECO:0000256" key="7">
    <source>
        <dbReference type="ARBA" id="ARBA00023163"/>
    </source>
</evidence>
<protein>
    <recommendedName>
        <fullName evidence="12">TFIIB-type domain-containing protein</fullName>
    </recommendedName>
</protein>
<dbReference type="Proteomes" id="UP000217199">
    <property type="component" value="Unassembled WGS sequence"/>
</dbReference>
<dbReference type="CDD" id="cd00043">
    <property type="entry name" value="CYCLIN_SF"/>
    <property type="match status" value="1"/>
</dbReference>
<dbReference type="GO" id="GO:0008270">
    <property type="term" value="F:zinc ion binding"/>
    <property type="evidence" value="ECO:0007669"/>
    <property type="project" value="UniProtKB-KW"/>
</dbReference>
<evidence type="ECO:0000313" key="10">
    <source>
        <dbReference type="EMBL" id="PAV24331.1"/>
    </source>
</evidence>
<keyword evidence="6" id="KW-0805">Transcription regulation</keyword>
<organism evidence="10 11">
    <name type="scientific">Pyrrhoderma noxium</name>
    <dbReference type="NCBI Taxonomy" id="2282107"/>
    <lineage>
        <taxon>Eukaryota</taxon>
        <taxon>Fungi</taxon>
        <taxon>Dikarya</taxon>
        <taxon>Basidiomycota</taxon>
        <taxon>Agaricomycotina</taxon>
        <taxon>Agaricomycetes</taxon>
        <taxon>Hymenochaetales</taxon>
        <taxon>Hymenochaetaceae</taxon>
        <taxon>Pyrrhoderma</taxon>
    </lineage>
</organism>
<dbReference type="GO" id="GO:0000995">
    <property type="term" value="F:RNA polymerase III general transcription initiation factor activity"/>
    <property type="evidence" value="ECO:0007669"/>
    <property type="project" value="TreeGrafter"/>
</dbReference>
<evidence type="ECO:0000256" key="3">
    <source>
        <dbReference type="ARBA" id="ARBA00022723"/>
    </source>
</evidence>